<evidence type="ECO:0000313" key="11">
    <source>
        <dbReference type="EMBL" id="OLL27160.1"/>
    </source>
</evidence>
<dbReference type="AlphaFoldDB" id="A0A1U7LWV5"/>
<comment type="caution">
    <text evidence="11">The sequence shown here is derived from an EMBL/GenBank/DDBJ whole genome shotgun (WGS) entry which is preliminary data.</text>
</comment>
<evidence type="ECO:0000256" key="9">
    <source>
        <dbReference type="RuleBase" id="RU368027"/>
    </source>
</evidence>
<feature type="compositionally biased region" description="Basic and acidic residues" evidence="10">
    <location>
        <begin position="96"/>
        <end position="124"/>
    </location>
</feature>
<dbReference type="OMA" id="CRNVEQK"/>
<dbReference type="Proteomes" id="UP000186594">
    <property type="component" value="Unassembled WGS sequence"/>
</dbReference>
<dbReference type="STRING" id="1198029.A0A1U7LWV5"/>
<comment type="subcellular location">
    <subcellularLocation>
        <location evidence="1 9">Nucleus</location>
        <location evidence="1 9">Nucleolus</location>
    </subcellularLocation>
</comment>
<reference evidence="11 12" key="1">
    <citation type="submission" date="2016-04" db="EMBL/GenBank/DDBJ databases">
        <title>Evolutionary innovation and constraint leading to complex multicellularity in the Ascomycota.</title>
        <authorList>
            <person name="Cisse O."/>
            <person name="Nguyen A."/>
            <person name="Hewitt D.A."/>
            <person name="Jedd G."/>
            <person name="Stajich J.E."/>
        </authorList>
    </citation>
    <scope>NUCLEOTIDE SEQUENCE [LARGE SCALE GENOMIC DNA]</scope>
    <source>
        <strain evidence="11 12">DAH-3</strain>
    </source>
</reference>
<evidence type="ECO:0000256" key="5">
    <source>
        <dbReference type="ARBA" id="ARBA00023054"/>
    </source>
</evidence>
<evidence type="ECO:0000256" key="10">
    <source>
        <dbReference type="SAM" id="MobiDB-lite"/>
    </source>
</evidence>
<comment type="subunit">
    <text evidence="9">Associates with 90S and pre-40S pre-ribosomal particles.</text>
</comment>
<dbReference type="InterPro" id="IPR009292">
    <property type="entry name" value="RRP36"/>
</dbReference>
<dbReference type="PANTHER" id="PTHR21738">
    <property type="entry name" value="RIBOSOMAL RNA PROCESSING PROTEIN 36 HOMOLOG"/>
    <property type="match status" value="1"/>
</dbReference>
<gene>
    <name evidence="11" type="ORF">NEOLI_001956</name>
</gene>
<dbReference type="PANTHER" id="PTHR21738:SF0">
    <property type="entry name" value="RIBOSOMAL RNA PROCESSING PROTEIN 36 HOMOLOG"/>
    <property type="match status" value="1"/>
</dbReference>
<dbReference type="GO" id="GO:0000462">
    <property type="term" value="P:maturation of SSU-rRNA from tricistronic rRNA transcript (SSU-rRNA, 5.8S rRNA, LSU-rRNA)"/>
    <property type="evidence" value="ECO:0007669"/>
    <property type="project" value="TreeGrafter"/>
</dbReference>
<keyword evidence="12" id="KW-1185">Reference proteome</keyword>
<dbReference type="OrthoDB" id="448446at2759"/>
<organism evidence="11 12">
    <name type="scientific">Neolecta irregularis (strain DAH-3)</name>
    <dbReference type="NCBI Taxonomy" id="1198029"/>
    <lineage>
        <taxon>Eukaryota</taxon>
        <taxon>Fungi</taxon>
        <taxon>Dikarya</taxon>
        <taxon>Ascomycota</taxon>
        <taxon>Taphrinomycotina</taxon>
        <taxon>Neolectales</taxon>
        <taxon>Neolectaceae</taxon>
        <taxon>Neolecta</taxon>
    </lineage>
</organism>
<evidence type="ECO:0000256" key="8">
    <source>
        <dbReference type="ARBA" id="ARBA00025053"/>
    </source>
</evidence>
<name>A0A1U7LWV5_NEOID</name>
<dbReference type="Pfam" id="PF06102">
    <property type="entry name" value="RRP36"/>
    <property type="match status" value="1"/>
</dbReference>
<evidence type="ECO:0000256" key="7">
    <source>
        <dbReference type="ARBA" id="ARBA00023274"/>
    </source>
</evidence>
<keyword evidence="5" id="KW-0175">Coiled coil</keyword>
<keyword evidence="3 9" id="KW-0690">Ribosome biogenesis</keyword>
<feature type="region of interest" description="Disordered" evidence="10">
    <location>
        <begin position="158"/>
        <end position="181"/>
    </location>
</feature>
<proteinExistence type="inferred from homology"/>
<evidence type="ECO:0000256" key="6">
    <source>
        <dbReference type="ARBA" id="ARBA00023242"/>
    </source>
</evidence>
<feature type="compositionally biased region" description="Basic residues" evidence="10">
    <location>
        <begin position="161"/>
        <end position="181"/>
    </location>
</feature>
<evidence type="ECO:0000313" key="12">
    <source>
        <dbReference type="Proteomes" id="UP000186594"/>
    </source>
</evidence>
<comment type="similarity">
    <text evidence="2 9">Belongs to the RRP36 family.</text>
</comment>
<evidence type="ECO:0000256" key="4">
    <source>
        <dbReference type="ARBA" id="ARBA00022552"/>
    </source>
</evidence>
<sequence length="181" mass="21662">MTLKSAAPRSSKHAPMETSSKKPQPRRRQAVHVPKIERRDPRFDSSSAQVEDNRHTKNYAFLQEYQKTEIEMIRKQIKQTKIPEERDRLQNTLRSMESRQKAREDKNRAEEILREQKAKERELVKNGKKPFFLKKSDQKMLILQDKFNYLQGTSALEKALERRRKKNSSKEKRRLPYSRPQ</sequence>
<dbReference type="GO" id="GO:0030686">
    <property type="term" value="C:90S preribosome"/>
    <property type="evidence" value="ECO:0007669"/>
    <property type="project" value="TreeGrafter"/>
</dbReference>
<feature type="region of interest" description="Disordered" evidence="10">
    <location>
        <begin position="80"/>
        <end position="124"/>
    </location>
</feature>
<keyword evidence="7 9" id="KW-0687">Ribonucleoprotein</keyword>
<evidence type="ECO:0000256" key="3">
    <source>
        <dbReference type="ARBA" id="ARBA00022517"/>
    </source>
</evidence>
<feature type="compositionally biased region" description="Basic and acidic residues" evidence="10">
    <location>
        <begin position="34"/>
        <end position="43"/>
    </location>
</feature>
<dbReference type="GO" id="GO:0005730">
    <property type="term" value="C:nucleolus"/>
    <property type="evidence" value="ECO:0007669"/>
    <property type="project" value="UniProtKB-SubCell"/>
</dbReference>
<feature type="region of interest" description="Disordered" evidence="10">
    <location>
        <begin position="1"/>
        <end position="55"/>
    </location>
</feature>
<dbReference type="EMBL" id="LXFE01000118">
    <property type="protein sequence ID" value="OLL27160.1"/>
    <property type="molecule type" value="Genomic_DNA"/>
</dbReference>
<keyword evidence="4 9" id="KW-0698">rRNA processing</keyword>
<keyword evidence="6 9" id="KW-0539">Nucleus</keyword>
<accession>A0A1U7LWV5</accession>
<evidence type="ECO:0000256" key="1">
    <source>
        <dbReference type="ARBA" id="ARBA00004604"/>
    </source>
</evidence>
<comment type="function">
    <text evidence="8 9">Component of the 90S pre-ribosome involved in the maturation of rRNAs. Required for early cleavages of the pre-RNAs in the 40S ribosomal subunit maturation pathway.</text>
</comment>
<evidence type="ECO:0000256" key="2">
    <source>
        <dbReference type="ARBA" id="ARBA00009418"/>
    </source>
</evidence>
<protein>
    <recommendedName>
        <fullName evidence="9">rRNA biogenesis protein RRP36</fullName>
    </recommendedName>
</protein>